<dbReference type="PROSITE" id="PS51671">
    <property type="entry name" value="ACT"/>
    <property type="match status" value="1"/>
</dbReference>
<feature type="domain" description="ACT" evidence="22">
    <location>
        <begin position="276"/>
        <end position="353"/>
    </location>
</feature>
<keyword evidence="11" id="KW-0057">Aromatic amino acid biosynthesis</keyword>
<keyword evidence="24" id="KW-1185">Reference proteome</keyword>
<dbReference type="HOGENOM" id="CLU_035008_0_1_0"/>
<feature type="domain" description="Chorismate mutase" evidence="20">
    <location>
        <begin position="1"/>
        <end position="89"/>
    </location>
</feature>
<dbReference type="PANTHER" id="PTHR21022:SF19">
    <property type="entry name" value="PREPHENATE DEHYDRATASE-RELATED"/>
    <property type="match status" value="1"/>
</dbReference>
<dbReference type="InterPro" id="IPR002701">
    <property type="entry name" value="CM_II_prokaryot"/>
</dbReference>
<dbReference type="OrthoDB" id="9802281at2"/>
<feature type="site" description="Essential for prephenate dehydratase activity" evidence="19">
    <location>
        <position position="257"/>
    </location>
</feature>
<evidence type="ECO:0000313" key="24">
    <source>
        <dbReference type="Proteomes" id="UP000007382"/>
    </source>
</evidence>
<dbReference type="Pfam" id="PF01817">
    <property type="entry name" value="CM_2"/>
    <property type="match status" value="1"/>
</dbReference>
<name>I0IN81_LEPFC</name>
<evidence type="ECO:0000259" key="21">
    <source>
        <dbReference type="PROSITE" id="PS51171"/>
    </source>
</evidence>
<dbReference type="Gene3D" id="1.20.59.10">
    <property type="entry name" value="Chorismate mutase"/>
    <property type="match status" value="1"/>
</dbReference>
<comment type="pathway">
    <text evidence="4">Amino-acid biosynthesis; L-phenylalanine biosynthesis; phenylpyruvate from prephenate: step 1/1.</text>
</comment>
<dbReference type="Gene3D" id="3.30.70.260">
    <property type="match status" value="1"/>
</dbReference>
<dbReference type="InterPro" id="IPR036263">
    <property type="entry name" value="Chorismate_II_sf"/>
</dbReference>
<evidence type="ECO:0000256" key="2">
    <source>
        <dbReference type="ARBA" id="ARBA00002364"/>
    </source>
</evidence>
<evidence type="ECO:0000256" key="7">
    <source>
        <dbReference type="ARBA" id="ARBA00013147"/>
    </source>
</evidence>
<dbReference type="eggNOG" id="COG0077">
    <property type="taxonomic scope" value="Bacteria"/>
</dbReference>
<accession>I0IN81</accession>
<dbReference type="KEGG" id="lfc:LFE_1027"/>
<dbReference type="FunFam" id="3.40.190.10:FF:000029">
    <property type="entry name" value="Chorismate mutase/Prephenate dehydratase"/>
    <property type="match status" value="1"/>
</dbReference>
<evidence type="ECO:0000256" key="10">
    <source>
        <dbReference type="ARBA" id="ARBA00022605"/>
    </source>
</evidence>
<dbReference type="InterPro" id="IPR045865">
    <property type="entry name" value="ACT-like_dom_sf"/>
</dbReference>
<dbReference type="InterPro" id="IPR008242">
    <property type="entry name" value="Chor_mutase/pphenate_deHydtase"/>
</dbReference>
<dbReference type="GO" id="GO:0005737">
    <property type="term" value="C:cytoplasm"/>
    <property type="evidence" value="ECO:0007669"/>
    <property type="project" value="UniProtKB-SubCell"/>
</dbReference>
<organism evidence="23 24">
    <name type="scientific">Leptospirillum ferrooxidans (strain C2-3)</name>
    <dbReference type="NCBI Taxonomy" id="1162668"/>
    <lineage>
        <taxon>Bacteria</taxon>
        <taxon>Pseudomonadati</taxon>
        <taxon>Nitrospirota</taxon>
        <taxon>Nitrospiria</taxon>
        <taxon>Nitrospirales</taxon>
        <taxon>Nitrospiraceae</taxon>
        <taxon>Leptospirillum</taxon>
    </lineage>
</organism>
<evidence type="ECO:0000313" key="23">
    <source>
        <dbReference type="EMBL" id="BAM06730.1"/>
    </source>
</evidence>
<dbReference type="EC" id="4.2.1.51" evidence="7"/>
<evidence type="ECO:0000256" key="17">
    <source>
        <dbReference type="ARBA" id="ARBA00031520"/>
    </source>
</evidence>
<comment type="function">
    <text evidence="2">Catalyzes the Claisen rearrangement of chorismate to prephenate and the decarboxylation/dehydration of prephenate to phenylpyruvate.</text>
</comment>
<dbReference type="SMART" id="SM00830">
    <property type="entry name" value="CM_2"/>
    <property type="match status" value="1"/>
</dbReference>
<evidence type="ECO:0000256" key="5">
    <source>
        <dbReference type="ARBA" id="ARBA00004817"/>
    </source>
</evidence>
<dbReference type="SUPFAM" id="SSF53850">
    <property type="entry name" value="Periplasmic binding protein-like II"/>
    <property type="match status" value="1"/>
</dbReference>
<evidence type="ECO:0000256" key="13">
    <source>
        <dbReference type="ARBA" id="ARBA00023235"/>
    </source>
</evidence>
<evidence type="ECO:0000256" key="15">
    <source>
        <dbReference type="ARBA" id="ARBA00023268"/>
    </source>
</evidence>
<dbReference type="Proteomes" id="UP000007382">
    <property type="component" value="Chromosome"/>
</dbReference>
<dbReference type="Pfam" id="PF01842">
    <property type="entry name" value="ACT"/>
    <property type="match status" value="1"/>
</dbReference>
<comment type="catalytic activity">
    <reaction evidence="1">
        <text>chorismate = prephenate</text>
        <dbReference type="Rhea" id="RHEA:13897"/>
        <dbReference type="ChEBI" id="CHEBI:29748"/>
        <dbReference type="ChEBI" id="CHEBI:29934"/>
        <dbReference type="EC" id="5.4.99.5"/>
    </reaction>
</comment>
<dbReference type="RefSeq" id="WP_014449221.1">
    <property type="nucleotide sequence ID" value="NC_017094.1"/>
</dbReference>
<dbReference type="SUPFAM" id="SSF55021">
    <property type="entry name" value="ACT-like"/>
    <property type="match status" value="1"/>
</dbReference>
<dbReference type="FunFam" id="3.30.70.260:FF:000012">
    <property type="entry name" value="Prephenate dehydratase"/>
    <property type="match status" value="1"/>
</dbReference>
<evidence type="ECO:0000256" key="18">
    <source>
        <dbReference type="ARBA" id="ARBA00047848"/>
    </source>
</evidence>
<dbReference type="CDD" id="cd04905">
    <property type="entry name" value="ACT_CM-PDT"/>
    <property type="match status" value="1"/>
</dbReference>
<evidence type="ECO:0000256" key="8">
    <source>
        <dbReference type="ARBA" id="ARBA00014401"/>
    </source>
</evidence>
<reference evidence="23 24" key="1">
    <citation type="journal article" date="2012" name="J. Bacteriol.">
        <title>Complete Genome Sequence of Leptospirillum ferrooxidans Strain C2-3, Isolated from a Fresh Volcanic Ash Deposit on the Island of Miyake, Japan.</title>
        <authorList>
            <person name="Fujimura R."/>
            <person name="Sato Y."/>
            <person name="Nishizawa T."/>
            <person name="Oshima K."/>
            <person name="Kim S.-W."/>
            <person name="Hattori M."/>
            <person name="Kamijo T."/>
            <person name="Ohta H."/>
        </authorList>
    </citation>
    <scope>NUCLEOTIDE SEQUENCE [LARGE SCALE GENOMIC DNA]</scope>
    <source>
        <strain evidence="23 24">C2-3</strain>
    </source>
</reference>
<dbReference type="InterPro" id="IPR002912">
    <property type="entry name" value="ACT_dom"/>
</dbReference>
<feature type="domain" description="Prephenate dehydratase" evidence="21">
    <location>
        <begin position="89"/>
        <end position="264"/>
    </location>
</feature>
<dbReference type="SUPFAM" id="SSF48600">
    <property type="entry name" value="Chorismate mutase II"/>
    <property type="match status" value="1"/>
</dbReference>
<evidence type="ECO:0000256" key="16">
    <source>
        <dbReference type="ARBA" id="ARBA00031175"/>
    </source>
</evidence>
<evidence type="ECO:0000256" key="12">
    <source>
        <dbReference type="ARBA" id="ARBA00023222"/>
    </source>
</evidence>
<evidence type="ECO:0000256" key="11">
    <source>
        <dbReference type="ARBA" id="ARBA00023141"/>
    </source>
</evidence>
<comment type="pathway">
    <text evidence="5">Metabolic intermediate biosynthesis; prephenate biosynthesis; prephenate from chorismate: step 1/1.</text>
</comment>
<dbReference type="GO" id="GO:0004106">
    <property type="term" value="F:chorismate mutase activity"/>
    <property type="evidence" value="ECO:0007669"/>
    <property type="project" value="UniProtKB-EC"/>
</dbReference>
<evidence type="ECO:0000259" key="22">
    <source>
        <dbReference type="PROSITE" id="PS51671"/>
    </source>
</evidence>
<dbReference type="PATRIC" id="fig|1162668.3.peg.1189"/>
<dbReference type="PIRSF" id="PIRSF001500">
    <property type="entry name" value="Chor_mut_pdt_Ppr"/>
    <property type="match status" value="1"/>
</dbReference>
<keyword evidence="9" id="KW-0963">Cytoplasm</keyword>
<evidence type="ECO:0000256" key="9">
    <source>
        <dbReference type="ARBA" id="ARBA00022490"/>
    </source>
</evidence>
<dbReference type="InterPro" id="IPR036979">
    <property type="entry name" value="CM_dom_sf"/>
</dbReference>
<dbReference type="STRING" id="1162668.LFE_1027"/>
<dbReference type="AlphaFoldDB" id="I0IN81"/>
<dbReference type="PROSITE" id="PS00858">
    <property type="entry name" value="PREPHENATE_DEHYDR_2"/>
    <property type="match status" value="1"/>
</dbReference>
<dbReference type="EC" id="5.4.99.5" evidence="6"/>
<dbReference type="Pfam" id="PF00800">
    <property type="entry name" value="PDT"/>
    <property type="match status" value="1"/>
</dbReference>
<keyword evidence="15" id="KW-0511">Multifunctional enzyme</keyword>
<keyword evidence="13" id="KW-0413">Isomerase</keyword>
<dbReference type="EMBL" id="AP012342">
    <property type="protein sequence ID" value="BAM06730.1"/>
    <property type="molecule type" value="Genomic_DNA"/>
</dbReference>
<evidence type="ECO:0000256" key="3">
    <source>
        <dbReference type="ARBA" id="ARBA00004496"/>
    </source>
</evidence>
<evidence type="ECO:0000256" key="6">
    <source>
        <dbReference type="ARBA" id="ARBA00012404"/>
    </source>
</evidence>
<dbReference type="UniPathway" id="UPA00120">
    <property type="reaction ID" value="UER00203"/>
</dbReference>
<dbReference type="Gene3D" id="3.40.190.10">
    <property type="entry name" value="Periplasmic binding protein-like II"/>
    <property type="match status" value="2"/>
</dbReference>
<dbReference type="GO" id="GO:0009094">
    <property type="term" value="P:L-phenylalanine biosynthetic process"/>
    <property type="evidence" value="ECO:0007669"/>
    <property type="project" value="UniProtKB-UniPathway"/>
</dbReference>
<evidence type="ECO:0000256" key="19">
    <source>
        <dbReference type="PIRSR" id="PIRSR001500-2"/>
    </source>
</evidence>
<dbReference type="PROSITE" id="PS51168">
    <property type="entry name" value="CHORISMATE_MUT_2"/>
    <property type="match status" value="1"/>
</dbReference>
<keyword evidence="14" id="KW-0456">Lyase</keyword>
<dbReference type="InterPro" id="IPR001086">
    <property type="entry name" value="Preph_deHydtase"/>
</dbReference>
<dbReference type="GO" id="GO:0046417">
    <property type="term" value="P:chorismate metabolic process"/>
    <property type="evidence" value="ECO:0007669"/>
    <property type="project" value="InterPro"/>
</dbReference>
<dbReference type="NCBIfam" id="NF008865">
    <property type="entry name" value="PRK11898.1"/>
    <property type="match status" value="1"/>
</dbReference>
<keyword evidence="10" id="KW-0028">Amino-acid biosynthesis</keyword>
<comment type="subcellular location">
    <subcellularLocation>
        <location evidence="3">Cytoplasm</location>
    </subcellularLocation>
</comment>
<evidence type="ECO:0000256" key="4">
    <source>
        <dbReference type="ARBA" id="ARBA00004741"/>
    </source>
</evidence>
<proteinExistence type="predicted"/>
<gene>
    <name evidence="23" type="ordered locus">LFE_1027</name>
</gene>
<dbReference type="GO" id="GO:0004664">
    <property type="term" value="F:prephenate dehydratase activity"/>
    <property type="evidence" value="ECO:0007669"/>
    <property type="project" value="UniProtKB-EC"/>
</dbReference>
<dbReference type="UniPathway" id="UPA00121">
    <property type="reaction ID" value="UER00345"/>
</dbReference>
<evidence type="ECO:0000256" key="1">
    <source>
        <dbReference type="ARBA" id="ARBA00000824"/>
    </source>
</evidence>
<keyword evidence="12" id="KW-0584">Phenylalanine biosynthesis</keyword>
<protein>
    <recommendedName>
        <fullName evidence="8">Bifunctional chorismate mutase/prephenate dehydratase</fullName>
        <ecNumber evidence="7">4.2.1.51</ecNumber>
        <ecNumber evidence="6">5.4.99.5</ecNumber>
    </recommendedName>
    <alternativeName>
        <fullName evidence="17">Chorismate mutase-prephenate dehydratase</fullName>
    </alternativeName>
    <alternativeName>
        <fullName evidence="16">p-protein</fullName>
    </alternativeName>
</protein>
<dbReference type="PROSITE" id="PS51171">
    <property type="entry name" value="PREPHENATE_DEHYDR_3"/>
    <property type="match status" value="1"/>
</dbReference>
<dbReference type="PANTHER" id="PTHR21022">
    <property type="entry name" value="PREPHENATE DEHYDRATASE P PROTEIN"/>
    <property type="match status" value="1"/>
</dbReference>
<evidence type="ECO:0000256" key="14">
    <source>
        <dbReference type="ARBA" id="ARBA00023239"/>
    </source>
</evidence>
<evidence type="ECO:0000259" key="20">
    <source>
        <dbReference type="PROSITE" id="PS51168"/>
    </source>
</evidence>
<comment type="catalytic activity">
    <reaction evidence="18">
        <text>prephenate + H(+) = 3-phenylpyruvate + CO2 + H2O</text>
        <dbReference type="Rhea" id="RHEA:21648"/>
        <dbReference type="ChEBI" id="CHEBI:15377"/>
        <dbReference type="ChEBI" id="CHEBI:15378"/>
        <dbReference type="ChEBI" id="CHEBI:16526"/>
        <dbReference type="ChEBI" id="CHEBI:18005"/>
        <dbReference type="ChEBI" id="CHEBI:29934"/>
        <dbReference type="EC" id="4.2.1.51"/>
    </reaction>
</comment>
<dbReference type="CDD" id="cd13630">
    <property type="entry name" value="PBP2_PDT_1"/>
    <property type="match status" value="1"/>
</dbReference>
<dbReference type="InterPro" id="IPR018528">
    <property type="entry name" value="Preph_deHydtase_CS"/>
</dbReference>
<reference evidence="24" key="2">
    <citation type="submission" date="2012-03" db="EMBL/GenBank/DDBJ databases">
        <title>The complete genome sequence of the pioneer microbe on fresh volcanic deposit, Leptospirillum ferrooxidans strain C2-3.</title>
        <authorList>
            <person name="Fujimura R."/>
            <person name="Sato Y."/>
            <person name="Nishizawa T."/>
            <person name="Nanba K."/>
            <person name="Oshima K."/>
            <person name="Hattori M."/>
            <person name="Kamijo T."/>
            <person name="Ohta H."/>
        </authorList>
    </citation>
    <scope>NUCLEOTIDE SEQUENCE [LARGE SCALE GENOMIC DNA]</scope>
    <source>
        <strain evidence="24">C2-3</strain>
    </source>
</reference>
<sequence>MTEDLGNLRNSIDEIDTRIVGLLRDRAAIAARVGDYKKARALPFHVVSREREILDRITELESAPFPKESIRTIFREILSACLSLEEPVVISYMGPPATYTHQAALKHFGHSLKHVPAATVREVFRAVESGEALYGVVPIENSTEGMVNNTLDTLVESDLRICGEIILPIHHCLLTRATSAKEIRTVYAHPQALAQCRIYLSNALPDASTGETTSNTKAVEMALEDPHSAAIAGEMAAEVYNIPIFSRHIEDFPDNQTRFLVIGTIDPGKTRKDQTSIMVSILDRVGALSEILSLIATEGINLTRLESRPSRKKAWDYIFFMDIEGHQADENIRQLLTKLQTLCPYVRILGSYPLQDKPSQT</sequence>